<name>A0ABU7BSP8_9TELE</name>
<accession>A0ABU7BSP8</accession>
<evidence type="ECO:0000313" key="2">
    <source>
        <dbReference type="Proteomes" id="UP001345963"/>
    </source>
</evidence>
<dbReference type="EMBL" id="JAHUTI010061489">
    <property type="protein sequence ID" value="MED6252414.1"/>
    <property type="molecule type" value="Genomic_DNA"/>
</dbReference>
<sequence>MCSLPYTRLEKILVYERFKVHLLSCLSLLDEASKEAITINVSLFFPIESTTGSVLLCSFFVSVLFSQIPSLSWQMAAHTEPDSVGCSFLLKEFSSPLLPHACTV</sequence>
<gene>
    <name evidence="1" type="ORF">ATANTOWER_011429</name>
</gene>
<evidence type="ECO:0000313" key="1">
    <source>
        <dbReference type="EMBL" id="MED6252414.1"/>
    </source>
</evidence>
<dbReference type="Proteomes" id="UP001345963">
    <property type="component" value="Unassembled WGS sequence"/>
</dbReference>
<keyword evidence="2" id="KW-1185">Reference proteome</keyword>
<comment type="caution">
    <text evidence="1">The sequence shown here is derived from an EMBL/GenBank/DDBJ whole genome shotgun (WGS) entry which is preliminary data.</text>
</comment>
<reference evidence="1 2" key="1">
    <citation type="submission" date="2021-07" db="EMBL/GenBank/DDBJ databases">
        <authorList>
            <person name="Palmer J.M."/>
        </authorList>
    </citation>
    <scope>NUCLEOTIDE SEQUENCE [LARGE SCALE GENOMIC DNA]</scope>
    <source>
        <strain evidence="1 2">AT_MEX2019</strain>
        <tissue evidence="1">Muscle</tissue>
    </source>
</reference>
<organism evidence="1 2">
    <name type="scientific">Ataeniobius toweri</name>
    <dbReference type="NCBI Taxonomy" id="208326"/>
    <lineage>
        <taxon>Eukaryota</taxon>
        <taxon>Metazoa</taxon>
        <taxon>Chordata</taxon>
        <taxon>Craniata</taxon>
        <taxon>Vertebrata</taxon>
        <taxon>Euteleostomi</taxon>
        <taxon>Actinopterygii</taxon>
        <taxon>Neopterygii</taxon>
        <taxon>Teleostei</taxon>
        <taxon>Neoteleostei</taxon>
        <taxon>Acanthomorphata</taxon>
        <taxon>Ovalentaria</taxon>
        <taxon>Atherinomorphae</taxon>
        <taxon>Cyprinodontiformes</taxon>
        <taxon>Goodeidae</taxon>
        <taxon>Ataeniobius</taxon>
    </lineage>
</organism>
<protein>
    <submittedName>
        <fullName evidence="1">Uncharacterized protein</fullName>
    </submittedName>
</protein>
<proteinExistence type="predicted"/>